<feature type="compositionally biased region" description="Polar residues" evidence="1">
    <location>
        <begin position="39"/>
        <end position="49"/>
    </location>
</feature>
<feature type="compositionally biased region" description="Low complexity" evidence="1">
    <location>
        <begin position="304"/>
        <end position="321"/>
    </location>
</feature>
<accession>A0A316U9V1</accession>
<evidence type="ECO:0000313" key="2">
    <source>
        <dbReference type="EMBL" id="PWN19785.1"/>
    </source>
</evidence>
<reference evidence="2 3" key="1">
    <citation type="journal article" date="2018" name="Mol. Biol. Evol.">
        <title>Broad Genomic Sampling Reveals a Smut Pathogenic Ancestry of the Fungal Clade Ustilaginomycotina.</title>
        <authorList>
            <person name="Kijpornyongpan T."/>
            <person name="Mondo S.J."/>
            <person name="Barry K."/>
            <person name="Sandor L."/>
            <person name="Lee J."/>
            <person name="Lipzen A."/>
            <person name="Pangilinan J."/>
            <person name="LaButti K."/>
            <person name="Hainaut M."/>
            <person name="Henrissat B."/>
            <person name="Grigoriev I.V."/>
            <person name="Spatafora J.W."/>
            <person name="Aime M.C."/>
        </authorList>
    </citation>
    <scope>NUCLEOTIDE SEQUENCE [LARGE SCALE GENOMIC DNA]</scope>
    <source>
        <strain evidence="2 3">MCA 4718</strain>
    </source>
</reference>
<sequence>MNQAAVASPRSARNGYAIPSPESRREGSSPPSTASSNSILKKTCSSHGSQEGREGSSCGKKMGKMVRITTSTPNMSTSRPRRSSSPKSPSGHTGARSMQRSARHAQDYRTSNAFDRQRQQEEMCRRRRIAEDLVRKEIKAQREAERVLQREMETRHDQVLEECRRAQETHLRRIEEQDKLLKEYEALRLAPTGHVEPSRGKSKERRLERHLVAQGDERSASDSLREPHGFSASIQQEAPSDTSAEPSLPHDSVRGDIVSSPASFHSPGSYRQASLDSRSPFSISRGTSVTRQDNSHEGSQGRVAPSRSRSPPSTTPSLSRSARLHRSSSRLLRAIFRQQEQQQQQKAEVEGEQRKRLDVKPRDSSTGSQRTDRGRRPSLRVTTNLTTLGKCEVKAQSAEGRKDQSFCSKGSKIDHEHNNAGELAASSAPSLPRTHTRARSTGRGGAGQGRAGGGLLGNSACPCEDGFKCTNRAICWATRKLRGRGPPS</sequence>
<feature type="region of interest" description="Disordered" evidence="1">
    <location>
        <begin position="1"/>
        <end position="128"/>
    </location>
</feature>
<evidence type="ECO:0000256" key="1">
    <source>
        <dbReference type="SAM" id="MobiDB-lite"/>
    </source>
</evidence>
<protein>
    <submittedName>
        <fullName evidence="2">Uncharacterized protein</fullName>
    </submittedName>
</protein>
<dbReference type="AlphaFoldDB" id="A0A316U9V1"/>
<feature type="compositionally biased region" description="Basic and acidic residues" evidence="1">
    <location>
        <begin position="196"/>
        <end position="228"/>
    </location>
</feature>
<feature type="compositionally biased region" description="Low complexity" evidence="1">
    <location>
        <begin position="69"/>
        <end position="78"/>
    </location>
</feature>
<dbReference type="GeneID" id="37014583"/>
<feature type="compositionally biased region" description="Basic and acidic residues" evidence="1">
    <location>
        <begin position="347"/>
        <end position="363"/>
    </location>
</feature>
<keyword evidence="3" id="KW-1185">Reference proteome</keyword>
<feature type="compositionally biased region" description="Polar residues" evidence="1">
    <location>
        <begin position="232"/>
        <end position="245"/>
    </location>
</feature>
<evidence type="ECO:0000313" key="3">
    <source>
        <dbReference type="Proteomes" id="UP000245942"/>
    </source>
</evidence>
<feature type="compositionally biased region" description="Basic and acidic residues" evidence="1">
    <location>
        <begin position="115"/>
        <end position="128"/>
    </location>
</feature>
<dbReference type="Proteomes" id="UP000245942">
    <property type="component" value="Unassembled WGS sequence"/>
</dbReference>
<feature type="region of interest" description="Disordered" evidence="1">
    <location>
        <begin position="186"/>
        <end position="326"/>
    </location>
</feature>
<proteinExistence type="predicted"/>
<feature type="compositionally biased region" description="Low complexity" evidence="1">
    <location>
        <begin position="28"/>
        <end position="38"/>
    </location>
</feature>
<feature type="region of interest" description="Disordered" evidence="1">
    <location>
        <begin position="338"/>
        <end position="454"/>
    </location>
</feature>
<feature type="compositionally biased region" description="Gly residues" evidence="1">
    <location>
        <begin position="442"/>
        <end position="454"/>
    </location>
</feature>
<dbReference type="EMBL" id="KZ819330">
    <property type="protein sequence ID" value="PWN19785.1"/>
    <property type="molecule type" value="Genomic_DNA"/>
</dbReference>
<feature type="compositionally biased region" description="Polar residues" evidence="1">
    <location>
        <begin position="269"/>
        <end position="292"/>
    </location>
</feature>
<name>A0A316U9V1_9BASI</name>
<organism evidence="2 3">
    <name type="scientific">Pseudomicrostroma glucosiphilum</name>
    <dbReference type="NCBI Taxonomy" id="1684307"/>
    <lineage>
        <taxon>Eukaryota</taxon>
        <taxon>Fungi</taxon>
        <taxon>Dikarya</taxon>
        <taxon>Basidiomycota</taxon>
        <taxon>Ustilaginomycotina</taxon>
        <taxon>Exobasidiomycetes</taxon>
        <taxon>Microstromatales</taxon>
        <taxon>Microstromatales incertae sedis</taxon>
        <taxon>Pseudomicrostroma</taxon>
    </lineage>
</organism>
<dbReference type="RefSeq" id="XP_025346945.1">
    <property type="nucleotide sequence ID" value="XM_025492849.1"/>
</dbReference>
<gene>
    <name evidence="2" type="ORF">BCV69DRAFT_283887</name>
</gene>